<accession>A0A1G2MTA4</accession>
<dbReference type="GO" id="GO:0006260">
    <property type="term" value="P:DNA replication"/>
    <property type="evidence" value="ECO:0007669"/>
    <property type="project" value="InterPro"/>
</dbReference>
<protein>
    <recommendedName>
        <fullName evidence="1">DNA polymerase III delta subunit-like C-terminal domain-containing protein</fullName>
    </recommendedName>
</protein>
<evidence type="ECO:0000313" key="3">
    <source>
        <dbReference type="Proteomes" id="UP000177943"/>
    </source>
</evidence>
<dbReference type="EMBL" id="MHRP01000021">
    <property type="protein sequence ID" value="OHA27140.1"/>
    <property type="molecule type" value="Genomic_DNA"/>
</dbReference>
<dbReference type="Proteomes" id="UP000177943">
    <property type="component" value="Unassembled WGS sequence"/>
</dbReference>
<organism evidence="2 3">
    <name type="scientific">Candidatus Taylorbacteria bacterium RIFCSPHIGHO2_02_FULL_45_35</name>
    <dbReference type="NCBI Taxonomy" id="1802311"/>
    <lineage>
        <taxon>Bacteria</taxon>
        <taxon>Candidatus Tayloriibacteriota</taxon>
    </lineage>
</organism>
<comment type="caution">
    <text evidence="2">The sequence shown here is derived from an EMBL/GenBank/DDBJ whole genome shotgun (WGS) entry which is preliminary data.</text>
</comment>
<gene>
    <name evidence="2" type="ORF">A3D56_03410</name>
</gene>
<reference evidence="2 3" key="1">
    <citation type="journal article" date="2016" name="Nat. Commun.">
        <title>Thousands of microbial genomes shed light on interconnected biogeochemical processes in an aquifer system.</title>
        <authorList>
            <person name="Anantharaman K."/>
            <person name="Brown C.T."/>
            <person name="Hug L.A."/>
            <person name="Sharon I."/>
            <person name="Castelle C.J."/>
            <person name="Probst A.J."/>
            <person name="Thomas B.C."/>
            <person name="Singh A."/>
            <person name="Wilkins M.J."/>
            <person name="Karaoz U."/>
            <person name="Brodie E.L."/>
            <person name="Williams K.H."/>
            <person name="Hubbard S.S."/>
            <person name="Banfield J.F."/>
        </authorList>
    </citation>
    <scope>NUCLEOTIDE SEQUENCE [LARGE SCALE GENOMIC DNA]</scope>
</reference>
<dbReference type="InterPro" id="IPR008921">
    <property type="entry name" value="DNA_pol3_clamp-load_cplx_C"/>
</dbReference>
<dbReference type="SUPFAM" id="SSF48019">
    <property type="entry name" value="post-AAA+ oligomerization domain-like"/>
    <property type="match status" value="1"/>
</dbReference>
<proteinExistence type="predicted"/>
<evidence type="ECO:0000259" key="1">
    <source>
        <dbReference type="Pfam" id="PF21694"/>
    </source>
</evidence>
<dbReference type="GO" id="GO:0003677">
    <property type="term" value="F:DNA binding"/>
    <property type="evidence" value="ECO:0007669"/>
    <property type="project" value="InterPro"/>
</dbReference>
<dbReference type="Gene3D" id="1.20.272.10">
    <property type="match status" value="1"/>
</dbReference>
<feature type="domain" description="DNA polymerase III delta subunit-like C-terminal" evidence="1">
    <location>
        <begin position="133"/>
        <end position="242"/>
    </location>
</feature>
<evidence type="ECO:0000313" key="2">
    <source>
        <dbReference type="EMBL" id="OHA27140.1"/>
    </source>
</evidence>
<name>A0A1G2MTA4_9BACT</name>
<dbReference type="InterPro" id="IPR048466">
    <property type="entry name" value="DNA_pol3_delta-like_C"/>
</dbReference>
<dbReference type="Pfam" id="PF21694">
    <property type="entry name" value="DNA_pol3_delta_C"/>
    <property type="match status" value="1"/>
</dbReference>
<sequence>MLYLLHGTNQDEARRKGNELLESLQKKKPDAAVFKLDAEKWSAAFFEELIGGQGLFERKYIVYVGGVFENKDIKEYVVGNLKAVAESPNIFIFVEGEVDKATRMEFEKVADKVQVFSEKGKDKSPFGNKKEFNIFSITDAFGRRDRKEAWVLYQKALAADISPEEVHGILFWQVKNIAVVQEARDSKESGLSPFVFMKAKQFASRFKEGEIETKATELVSLFHEGRRGGSELDIALERFILSI</sequence>
<dbReference type="AlphaFoldDB" id="A0A1G2MTA4"/>